<keyword evidence="8" id="KW-0256">Endoplasmic reticulum</keyword>
<comment type="cofactor">
    <cofactor evidence="1 14">
        <name>heme</name>
        <dbReference type="ChEBI" id="CHEBI:30413"/>
    </cofactor>
</comment>
<accession>A0A8J6HT51</accession>
<evidence type="ECO:0000256" key="11">
    <source>
        <dbReference type="ARBA" id="ARBA00023004"/>
    </source>
</evidence>
<dbReference type="InterPro" id="IPR001128">
    <property type="entry name" value="Cyt_P450"/>
</dbReference>
<reference evidence="16" key="2">
    <citation type="submission" date="2021-08" db="EMBL/GenBank/DDBJ databases">
        <authorList>
            <person name="Eriksson T."/>
        </authorList>
    </citation>
    <scope>NUCLEOTIDE SEQUENCE</scope>
    <source>
        <strain evidence="16">Stoneville</strain>
        <tissue evidence="16">Whole head</tissue>
    </source>
</reference>
<dbReference type="GO" id="GO:0016705">
    <property type="term" value="F:oxidoreductase activity, acting on paired donors, with incorporation or reduction of molecular oxygen"/>
    <property type="evidence" value="ECO:0007669"/>
    <property type="project" value="InterPro"/>
</dbReference>
<evidence type="ECO:0000256" key="2">
    <source>
        <dbReference type="ARBA" id="ARBA00003690"/>
    </source>
</evidence>
<dbReference type="Pfam" id="PF00067">
    <property type="entry name" value="p450"/>
    <property type="match status" value="1"/>
</dbReference>
<dbReference type="AlphaFoldDB" id="A0A8J6HT51"/>
<proteinExistence type="inferred from homology"/>
<comment type="caution">
    <text evidence="16">The sequence shown here is derived from an EMBL/GenBank/DDBJ whole genome shotgun (WGS) entry which is preliminary data.</text>
</comment>
<evidence type="ECO:0000256" key="1">
    <source>
        <dbReference type="ARBA" id="ARBA00001971"/>
    </source>
</evidence>
<gene>
    <name evidence="16" type="ORF">GEV33_001449</name>
</gene>
<dbReference type="PRINTS" id="PR00465">
    <property type="entry name" value="EP450IV"/>
</dbReference>
<dbReference type="PANTHER" id="PTHR24292">
    <property type="entry name" value="CYTOCHROME P450"/>
    <property type="match status" value="1"/>
</dbReference>
<comment type="similarity">
    <text evidence="5 15">Belongs to the cytochrome P450 family.</text>
</comment>
<dbReference type="InterPro" id="IPR017972">
    <property type="entry name" value="Cyt_P450_CS"/>
</dbReference>
<keyword evidence="9" id="KW-0492">Microsome</keyword>
<evidence type="ECO:0000256" key="10">
    <source>
        <dbReference type="ARBA" id="ARBA00023002"/>
    </source>
</evidence>
<keyword evidence="7 14" id="KW-0479">Metal-binding</keyword>
<reference evidence="16" key="1">
    <citation type="journal article" date="2020" name="J Insects Food Feed">
        <title>The yellow mealworm (Tenebrio molitor) genome: a resource for the emerging insects as food and feed industry.</title>
        <authorList>
            <person name="Eriksson T."/>
            <person name="Andere A."/>
            <person name="Kelstrup H."/>
            <person name="Emery V."/>
            <person name="Picard C."/>
        </authorList>
    </citation>
    <scope>NUCLEOTIDE SEQUENCE</scope>
    <source>
        <strain evidence="16">Stoneville</strain>
        <tissue evidence="16">Whole head</tissue>
    </source>
</reference>
<evidence type="ECO:0000256" key="13">
    <source>
        <dbReference type="ARBA" id="ARBA00023136"/>
    </source>
</evidence>
<feature type="binding site" description="axial binding residue" evidence="14">
    <location>
        <position position="402"/>
    </location>
    <ligand>
        <name>heme</name>
        <dbReference type="ChEBI" id="CHEBI:30413"/>
    </ligand>
    <ligandPart>
        <name>Fe</name>
        <dbReference type="ChEBI" id="CHEBI:18248"/>
    </ligandPart>
</feature>
<evidence type="ECO:0008006" key="18">
    <source>
        <dbReference type="Google" id="ProtNLM"/>
    </source>
</evidence>
<dbReference type="FunFam" id="1.10.630.10:FF:000042">
    <property type="entry name" value="Cytochrome P450"/>
    <property type="match status" value="1"/>
</dbReference>
<dbReference type="EMBL" id="JABDTM020008316">
    <property type="protein sequence ID" value="KAH0821341.1"/>
    <property type="molecule type" value="Genomic_DNA"/>
</dbReference>
<evidence type="ECO:0000256" key="3">
    <source>
        <dbReference type="ARBA" id="ARBA00004174"/>
    </source>
</evidence>
<evidence type="ECO:0000256" key="5">
    <source>
        <dbReference type="ARBA" id="ARBA00010617"/>
    </source>
</evidence>
<evidence type="ECO:0000256" key="6">
    <source>
        <dbReference type="ARBA" id="ARBA00022617"/>
    </source>
</evidence>
<dbReference type="InterPro" id="IPR002403">
    <property type="entry name" value="Cyt_P450_E_grp-IV"/>
</dbReference>
<dbReference type="PROSITE" id="PS00086">
    <property type="entry name" value="CYTOCHROME_P450"/>
    <property type="match status" value="1"/>
</dbReference>
<evidence type="ECO:0000256" key="4">
    <source>
        <dbReference type="ARBA" id="ARBA00004406"/>
    </source>
</evidence>
<evidence type="ECO:0000313" key="16">
    <source>
        <dbReference type="EMBL" id="KAH0821341.1"/>
    </source>
</evidence>
<comment type="function">
    <text evidence="2">May be involved in the metabolism of insect hormones and in the breakdown of synthetic insecticides.</text>
</comment>
<dbReference type="SUPFAM" id="SSF48264">
    <property type="entry name" value="Cytochrome P450"/>
    <property type="match status" value="1"/>
</dbReference>
<keyword evidence="13" id="KW-0472">Membrane</keyword>
<dbReference type="PRINTS" id="PR00385">
    <property type="entry name" value="P450"/>
</dbReference>
<dbReference type="GO" id="GO:0020037">
    <property type="term" value="F:heme binding"/>
    <property type="evidence" value="ECO:0007669"/>
    <property type="project" value="InterPro"/>
</dbReference>
<dbReference type="CDD" id="cd11056">
    <property type="entry name" value="CYP6-like"/>
    <property type="match status" value="1"/>
</dbReference>
<dbReference type="Proteomes" id="UP000719412">
    <property type="component" value="Unassembled WGS sequence"/>
</dbReference>
<evidence type="ECO:0000313" key="17">
    <source>
        <dbReference type="Proteomes" id="UP000719412"/>
    </source>
</evidence>
<comment type="subcellular location">
    <subcellularLocation>
        <location evidence="4">Endoplasmic reticulum membrane</location>
        <topology evidence="4">Peripheral membrane protein</topology>
    </subcellularLocation>
    <subcellularLocation>
        <location evidence="3">Microsome membrane</location>
        <topology evidence="3">Peripheral membrane protein</topology>
    </subcellularLocation>
</comment>
<dbReference type="PANTHER" id="PTHR24292:SF84">
    <property type="entry name" value="CYTOCHROME P450 28A5-RELATED"/>
    <property type="match status" value="1"/>
</dbReference>
<protein>
    <recommendedName>
        <fullName evidence="18">Cytochrome P450 monooxygenase</fullName>
    </recommendedName>
</protein>
<evidence type="ECO:0000256" key="9">
    <source>
        <dbReference type="ARBA" id="ARBA00022848"/>
    </source>
</evidence>
<keyword evidence="10 15" id="KW-0560">Oxidoreductase</keyword>
<dbReference type="GO" id="GO:0004497">
    <property type="term" value="F:monooxygenase activity"/>
    <property type="evidence" value="ECO:0007669"/>
    <property type="project" value="UniProtKB-KW"/>
</dbReference>
<evidence type="ECO:0000256" key="15">
    <source>
        <dbReference type="RuleBase" id="RU000461"/>
    </source>
</evidence>
<keyword evidence="12 15" id="KW-0503">Monooxygenase</keyword>
<keyword evidence="11 14" id="KW-0408">Iron</keyword>
<dbReference type="InterPro" id="IPR036396">
    <property type="entry name" value="Cyt_P450_sf"/>
</dbReference>
<name>A0A8J6HT51_TENMO</name>
<dbReference type="Gene3D" id="1.10.630.10">
    <property type="entry name" value="Cytochrome P450"/>
    <property type="match status" value="1"/>
</dbReference>
<sequence length="458" mass="52685">MGDSFLMKKSLFDVLADIYSKYPDWPFVGIFRGTAPVLLIRDPDLIKDIMVKSFDHFHDNDLEADKTVDPLLGRNPFFLKGGEWKTVRSQLTSGFTSAKMKWLYQYLEETSEQMIKFIQNEPNAMNGNGYESKELCSRFTLNNVSSCAFGIEGRCFEDDNSEFWQISRQIFTSGIFQTLIFMVQAIFPFISKFVTAKFLNKAVENRLTTLVSKTLKYREEHGIIRNDFLHILNQLKKTCKEYEFTDVDVTAHATGFYIDGFETSATAMSFLLYELAANPQVQTRLREEVCTSLKDNNNKLCYELLQKLPYLDAVLNESLRMYPPLFALGRKCTKAYTCVPNNGEPFVIEKDVSILVPLSGLHYDSKYFIEPQRFDPDRFMGADKENVLKYMYLPFGEGPRACLGQRFARLQMKIGIAYIVKNFKLSVHEKTRVPIQYDPLSIVTTPKGGLWINFESVA</sequence>
<organism evidence="16 17">
    <name type="scientific">Tenebrio molitor</name>
    <name type="common">Yellow mealworm beetle</name>
    <dbReference type="NCBI Taxonomy" id="7067"/>
    <lineage>
        <taxon>Eukaryota</taxon>
        <taxon>Metazoa</taxon>
        <taxon>Ecdysozoa</taxon>
        <taxon>Arthropoda</taxon>
        <taxon>Hexapoda</taxon>
        <taxon>Insecta</taxon>
        <taxon>Pterygota</taxon>
        <taxon>Neoptera</taxon>
        <taxon>Endopterygota</taxon>
        <taxon>Coleoptera</taxon>
        <taxon>Polyphaga</taxon>
        <taxon>Cucujiformia</taxon>
        <taxon>Tenebrionidae</taxon>
        <taxon>Tenebrio</taxon>
    </lineage>
</organism>
<dbReference type="GO" id="GO:0005789">
    <property type="term" value="C:endoplasmic reticulum membrane"/>
    <property type="evidence" value="ECO:0007669"/>
    <property type="project" value="UniProtKB-SubCell"/>
</dbReference>
<evidence type="ECO:0000256" key="12">
    <source>
        <dbReference type="ARBA" id="ARBA00023033"/>
    </source>
</evidence>
<keyword evidence="6 14" id="KW-0349">Heme</keyword>
<dbReference type="InterPro" id="IPR050476">
    <property type="entry name" value="Insect_CytP450_Detox"/>
</dbReference>
<evidence type="ECO:0000256" key="14">
    <source>
        <dbReference type="PIRSR" id="PIRSR602403-1"/>
    </source>
</evidence>
<evidence type="ECO:0000256" key="7">
    <source>
        <dbReference type="ARBA" id="ARBA00022723"/>
    </source>
</evidence>
<dbReference type="GO" id="GO:0005506">
    <property type="term" value="F:iron ion binding"/>
    <property type="evidence" value="ECO:0007669"/>
    <property type="project" value="InterPro"/>
</dbReference>
<keyword evidence="17" id="KW-1185">Reference proteome</keyword>
<evidence type="ECO:0000256" key="8">
    <source>
        <dbReference type="ARBA" id="ARBA00022824"/>
    </source>
</evidence>